<dbReference type="RefSeq" id="WP_143030086.1">
    <property type="nucleotide sequence ID" value="NZ_FNBE01000011.1"/>
</dbReference>
<evidence type="ECO:0000313" key="2">
    <source>
        <dbReference type="Proteomes" id="UP000198967"/>
    </source>
</evidence>
<gene>
    <name evidence="1" type="ORF">SAMN05216377_11122</name>
</gene>
<dbReference type="EMBL" id="FNBE01000011">
    <property type="protein sequence ID" value="SDG34255.1"/>
    <property type="molecule type" value="Genomic_DNA"/>
</dbReference>
<name>A0A1G7TG87_PSEOR</name>
<proteinExistence type="predicted"/>
<organism evidence="1 2">
    <name type="scientific">Pseudonocardia oroxyli</name>
    <dbReference type="NCBI Taxonomy" id="366584"/>
    <lineage>
        <taxon>Bacteria</taxon>
        <taxon>Bacillati</taxon>
        <taxon>Actinomycetota</taxon>
        <taxon>Actinomycetes</taxon>
        <taxon>Pseudonocardiales</taxon>
        <taxon>Pseudonocardiaceae</taxon>
        <taxon>Pseudonocardia</taxon>
    </lineage>
</organism>
<accession>A0A1G7TG87</accession>
<protein>
    <submittedName>
        <fullName evidence="1">Uncharacterized protein</fullName>
    </submittedName>
</protein>
<dbReference type="AlphaFoldDB" id="A0A1G7TG87"/>
<evidence type="ECO:0000313" key="1">
    <source>
        <dbReference type="EMBL" id="SDG34255.1"/>
    </source>
</evidence>
<dbReference type="Proteomes" id="UP000198967">
    <property type="component" value="Unassembled WGS sequence"/>
</dbReference>
<sequence length="92" mass="10240">MDGQLYLIGVTTSMSPRRGTLSLVFGEITSSGRPPSLMLTGRAVPVTEPTLDAHVRRLASRRLMRRALTLPVDDIGREWTVEGSVYRFVHDD</sequence>
<keyword evidence="2" id="KW-1185">Reference proteome</keyword>
<reference evidence="1 2" key="1">
    <citation type="submission" date="2016-10" db="EMBL/GenBank/DDBJ databases">
        <authorList>
            <person name="de Groot N.N."/>
        </authorList>
    </citation>
    <scope>NUCLEOTIDE SEQUENCE [LARGE SCALE GENOMIC DNA]</scope>
    <source>
        <strain evidence="1 2">CGMCC 4.3143</strain>
    </source>
</reference>